<evidence type="ECO:0000313" key="2">
    <source>
        <dbReference type="EMBL" id="GJU02978.1"/>
    </source>
</evidence>
<dbReference type="PANTHER" id="PTHR46148">
    <property type="entry name" value="CHROMO DOMAIN-CONTAINING PROTEIN"/>
    <property type="match status" value="1"/>
</dbReference>
<gene>
    <name evidence="2" type="ORF">Tco_1113316</name>
</gene>
<organism evidence="2 3">
    <name type="scientific">Tanacetum coccineum</name>
    <dbReference type="NCBI Taxonomy" id="301880"/>
    <lineage>
        <taxon>Eukaryota</taxon>
        <taxon>Viridiplantae</taxon>
        <taxon>Streptophyta</taxon>
        <taxon>Embryophyta</taxon>
        <taxon>Tracheophyta</taxon>
        <taxon>Spermatophyta</taxon>
        <taxon>Magnoliopsida</taxon>
        <taxon>eudicotyledons</taxon>
        <taxon>Gunneridae</taxon>
        <taxon>Pentapetalae</taxon>
        <taxon>asterids</taxon>
        <taxon>campanulids</taxon>
        <taxon>Asterales</taxon>
        <taxon>Asteraceae</taxon>
        <taxon>Asteroideae</taxon>
        <taxon>Anthemideae</taxon>
        <taxon>Anthemidinae</taxon>
        <taxon>Tanacetum</taxon>
    </lineage>
</organism>
<reference evidence="2" key="2">
    <citation type="submission" date="2022-01" db="EMBL/GenBank/DDBJ databases">
        <authorList>
            <person name="Yamashiro T."/>
            <person name="Shiraishi A."/>
            <person name="Satake H."/>
            <person name="Nakayama K."/>
        </authorList>
    </citation>
    <scope>NUCLEOTIDE SEQUENCE</scope>
</reference>
<keyword evidence="3" id="KW-1185">Reference proteome</keyword>
<reference evidence="2" key="1">
    <citation type="journal article" date="2022" name="Int. J. Mol. Sci.">
        <title>Draft Genome of Tanacetum Coccineum: Genomic Comparison of Closely Related Tanacetum-Family Plants.</title>
        <authorList>
            <person name="Yamashiro T."/>
            <person name="Shiraishi A."/>
            <person name="Nakayama K."/>
            <person name="Satake H."/>
        </authorList>
    </citation>
    <scope>NUCLEOTIDE SEQUENCE</scope>
</reference>
<proteinExistence type="predicted"/>
<evidence type="ECO:0008006" key="4">
    <source>
        <dbReference type="Google" id="ProtNLM"/>
    </source>
</evidence>
<comment type="caution">
    <text evidence="2">The sequence shown here is derived from an EMBL/GenBank/DDBJ whole genome shotgun (WGS) entry which is preliminary data.</text>
</comment>
<name>A0ABQ5IRU0_9ASTR</name>
<evidence type="ECO:0000256" key="1">
    <source>
        <dbReference type="SAM" id="MobiDB-lite"/>
    </source>
</evidence>
<dbReference type="Proteomes" id="UP001151760">
    <property type="component" value="Unassembled WGS sequence"/>
</dbReference>
<dbReference type="PANTHER" id="PTHR46148:SF59">
    <property type="entry name" value="NUCLEOTIDYLTRANSFERASE, RIBONUCLEASE H"/>
    <property type="match status" value="1"/>
</dbReference>
<protein>
    <recommendedName>
        <fullName evidence="4">Reverse transcriptase domain-containing protein</fullName>
    </recommendedName>
</protein>
<evidence type="ECO:0000313" key="3">
    <source>
        <dbReference type="Proteomes" id="UP001151760"/>
    </source>
</evidence>
<sequence length="549" mass="63103">MPEPKYSDKELQGANKIADSDKLRHDQKCKKYEAFSRHAANSKLRDDQNRMKKVFEVMSGKKTSMSSPHFPFDYNAEETKAGVFNSLIPLSRGSFDVLVGMDRLSKRKFGIVCHGKVVRIPLEGDEILRVHGERTQGVVKTLMNTKVVEFRVDLVPGATPVAKSPYRLAPLEMQELSEQLQELQDEEEHGVHLKLELELLRKEKLYAKSSVKDKILATSSETSKVENAPAEMLRDLDQQMEKRADDGKANVVTDALSRKERVKPRRVRAMAMIIQYGVRGMILAAQSEAFKQENGMMRTVVMDEAHASRLLSYCNSMGYLSKNKIESPWILSEIFQDNHKEWNSGDDQLRFRWMIYFMALADAAESVSDAIRFEYCLASSSGWTNIRCAPFEALYGRKCRSLVLWAEIRESSLTGLERKPLEFEVGDPVLLRVSPWKGVVRFWKEGLRLPEELNSVHDTFHVSNLKKCLADANLHVPLDEIKVDKTLLFVEEPVKIMDREIKRLKRRKVALVKVRWNSKRGPAFTWEHEDQMRIKYPQLFVERVVEPAS</sequence>
<accession>A0ABQ5IRU0</accession>
<feature type="compositionally biased region" description="Basic and acidic residues" evidence="1">
    <location>
        <begin position="1"/>
        <end position="11"/>
    </location>
</feature>
<feature type="region of interest" description="Disordered" evidence="1">
    <location>
        <begin position="1"/>
        <end position="24"/>
    </location>
</feature>
<dbReference type="EMBL" id="BQNB010021109">
    <property type="protein sequence ID" value="GJU02978.1"/>
    <property type="molecule type" value="Genomic_DNA"/>
</dbReference>